<dbReference type="OrthoDB" id="1430935at2"/>
<keyword evidence="2" id="KW-1185">Reference proteome</keyword>
<dbReference type="RefSeq" id="WP_112378575.1">
    <property type="nucleotide sequence ID" value="NZ_CP030104.1"/>
</dbReference>
<sequence>MKLNITFRLVISILTICTISCSGEDGTNGTNGLDGTNGEGFEELTKFGYMTMVLEGTRPDNVAFKDSTLFKFTASSGSALSSQSRIFTISQSEEFVQYVISLKRYLTVPNNDMESAFLNFNIIITNPGEDNQVVNDADFNIVDYAIIGEDKKFFVLSDSYDNNVQAIDFELFDVNYTIDNGSFTFSYSFSVDAADNDSGNLLKISGLANVVLVDSID</sequence>
<dbReference type="KEGG" id="spon:HME9304_02171"/>
<dbReference type="AlphaFoldDB" id="A0A2Z4LT91"/>
<proteinExistence type="predicted"/>
<name>A0A2Z4LT91_9FLAO</name>
<evidence type="ECO:0000313" key="1">
    <source>
        <dbReference type="EMBL" id="AWX45161.1"/>
    </source>
</evidence>
<dbReference type="EMBL" id="CP030104">
    <property type="protein sequence ID" value="AWX45161.1"/>
    <property type="molecule type" value="Genomic_DNA"/>
</dbReference>
<dbReference type="Proteomes" id="UP000248536">
    <property type="component" value="Chromosome"/>
</dbReference>
<evidence type="ECO:0000313" key="2">
    <source>
        <dbReference type="Proteomes" id="UP000248536"/>
    </source>
</evidence>
<reference evidence="1 2" key="1">
    <citation type="submission" date="2018-06" db="EMBL/GenBank/DDBJ databases">
        <title>Spongiibacterium sp. HME9304 Genome sequencing and assembly.</title>
        <authorList>
            <person name="Kang H."/>
            <person name="Kim H."/>
            <person name="Joh K."/>
        </authorList>
    </citation>
    <scope>NUCLEOTIDE SEQUENCE [LARGE SCALE GENOMIC DNA]</scope>
    <source>
        <strain evidence="1 2">HME9304</strain>
    </source>
</reference>
<protein>
    <submittedName>
        <fullName evidence="1">Uncharacterized protein</fullName>
    </submittedName>
</protein>
<organism evidence="1 2">
    <name type="scientific">Flagellimonas maritima</name>
    <dbReference type="NCBI Taxonomy" id="1383885"/>
    <lineage>
        <taxon>Bacteria</taxon>
        <taxon>Pseudomonadati</taxon>
        <taxon>Bacteroidota</taxon>
        <taxon>Flavobacteriia</taxon>
        <taxon>Flavobacteriales</taxon>
        <taxon>Flavobacteriaceae</taxon>
        <taxon>Flagellimonas</taxon>
    </lineage>
</organism>
<accession>A0A2Z4LT91</accession>
<gene>
    <name evidence="1" type="ORF">HME9304_02171</name>
</gene>